<dbReference type="GeneID" id="103180809"/>
<reference evidence="13" key="1">
    <citation type="journal article" date="2014" name="Nature">
        <title>Elephant shark genome provides unique insights into gnathostome evolution.</title>
        <authorList>
            <consortium name="International Elephant Shark Genome Sequencing Consortium"/>
            <person name="Venkatesh B."/>
            <person name="Lee A.P."/>
            <person name="Ravi V."/>
            <person name="Maurya A.K."/>
            <person name="Lian M.M."/>
            <person name="Swann J.B."/>
            <person name="Ohta Y."/>
            <person name="Flajnik M.F."/>
            <person name="Sutoh Y."/>
            <person name="Kasahara M."/>
            <person name="Hoon S."/>
            <person name="Gangu V."/>
            <person name="Roy S.W."/>
            <person name="Irimia M."/>
            <person name="Korzh V."/>
            <person name="Kondrychyn I."/>
            <person name="Lim Z.W."/>
            <person name="Tay B.H."/>
            <person name="Tohari S."/>
            <person name="Kong K.W."/>
            <person name="Ho S."/>
            <person name="Lorente-Galdos B."/>
            <person name="Quilez J."/>
            <person name="Marques-Bonet T."/>
            <person name="Raney B.J."/>
            <person name="Ingham P.W."/>
            <person name="Tay A."/>
            <person name="Hillier L.W."/>
            <person name="Minx P."/>
            <person name="Boehm T."/>
            <person name="Wilson R.K."/>
            <person name="Brenner S."/>
            <person name="Warren W.C."/>
        </authorList>
    </citation>
    <scope>NUCLEOTIDE SEQUENCE</scope>
    <source>
        <tissue evidence="13">Heart</tissue>
    </source>
</reference>
<sequence>MDRGPGSARPGDGCHGNGSHNPARGRWQLLQRVLRQKSIDKDNLQQVSGRRFASFNVFSTNVAKKSEGDSDDEIWVEYKCIPYPQHRVYLRHSVGPLNVEDVLTSFDNTGNVCVWPSEEVLAYYCVKHNDTFRGLAVCELGGGMTCLAGLMVAISADVKEVLLTDGNEKAIKNVSDIIERNKKHGLFRAGSVSSCVMRWDNEKDVSLMEGHFDVVICADCLFLDQYRASLVDAIKRLLKPNGKVLVFAPQRGNTLNQFCSLAEKASLQPHRLVNYDDHVWNIHLKMKTEKTERYDENLHYPILLTLTRQHGIAGP</sequence>
<dbReference type="GO" id="GO:0005737">
    <property type="term" value="C:cytoplasm"/>
    <property type="evidence" value="ECO:0007669"/>
    <property type="project" value="UniProtKB-SubCell"/>
</dbReference>
<evidence type="ECO:0000256" key="6">
    <source>
        <dbReference type="ARBA" id="ARBA00022603"/>
    </source>
</evidence>
<dbReference type="Pfam" id="PF10294">
    <property type="entry name" value="Methyltransf_16"/>
    <property type="match status" value="1"/>
</dbReference>
<protein>
    <recommendedName>
        <fullName evidence="4">Calmodulin-lysine N-methyltransferase</fullName>
        <ecNumber evidence="3">2.1.1.60</ecNumber>
    </recommendedName>
</protein>
<keyword evidence="8" id="KW-0949">S-adenosyl-L-methionine</keyword>
<comment type="subcellular location">
    <subcellularLocation>
        <location evidence="2">Cytoplasm</location>
    </subcellularLocation>
    <subcellularLocation>
        <location evidence="1">Nucleus</location>
    </subcellularLocation>
</comment>
<evidence type="ECO:0000256" key="12">
    <source>
        <dbReference type="SAM" id="MobiDB-lite"/>
    </source>
</evidence>
<evidence type="ECO:0000256" key="11">
    <source>
        <dbReference type="ARBA" id="ARBA00055351"/>
    </source>
</evidence>
<keyword evidence="7" id="KW-0808">Transferase</keyword>
<dbReference type="CTD" id="79823"/>
<dbReference type="InterPro" id="IPR029063">
    <property type="entry name" value="SAM-dependent_MTases_sf"/>
</dbReference>
<keyword evidence="9" id="KW-0539">Nucleus</keyword>
<dbReference type="OrthoDB" id="413520at2759"/>
<evidence type="ECO:0000256" key="10">
    <source>
        <dbReference type="ARBA" id="ARBA00051756"/>
    </source>
</evidence>
<dbReference type="SUPFAM" id="SSF53335">
    <property type="entry name" value="S-adenosyl-L-methionine-dependent methyltransferases"/>
    <property type="match status" value="1"/>
</dbReference>
<dbReference type="PANTHER" id="PTHR13539:SF3">
    <property type="entry name" value="CALMODULIN-LYSINE N-METHYLTRANSFERASE"/>
    <property type="match status" value="1"/>
</dbReference>
<evidence type="ECO:0000256" key="5">
    <source>
        <dbReference type="ARBA" id="ARBA00022490"/>
    </source>
</evidence>
<evidence type="ECO:0000256" key="3">
    <source>
        <dbReference type="ARBA" id="ARBA00011914"/>
    </source>
</evidence>
<dbReference type="EC" id="2.1.1.60" evidence="3"/>
<dbReference type="RefSeq" id="XP_042189637.1">
    <property type="nucleotide sequence ID" value="XM_042333703.1"/>
</dbReference>
<keyword evidence="6" id="KW-0489">Methyltransferase</keyword>
<dbReference type="InterPro" id="IPR019410">
    <property type="entry name" value="Methyltransf_16"/>
</dbReference>
<dbReference type="CDD" id="cd02440">
    <property type="entry name" value="AdoMet_MTases"/>
    <property type="match status" value="1"/>
</dbReference>
<accession>V9KVV7</accession>
<dbReference type="AlphaFoldDB" id="V9KVV7"/>
<evidence type="ECO:0000256" key="8">
    <source>
        <dbReference type="ARBA" id="ARBA00022691"/>
    </source>
</evidence>
<dbReference type="PROSITE" id="PS51610">
    <property type="entry name" value="SAM_CLNMT"/>
    <property type="match status" value="1"/>
</dbReference>
<evidence type="ECO:0000256" key="1">
    <source>
        <dbReference type="ARBA" id="ARBA00004123"/>
    </source>
</evidence>
<proteinExistence type="evidence at transcript level"/>
<dbReference type="KEGG" id="cmk:103180809"/>
<dbReference type="InterPro" id="IPR025800">
    <property type="entry name" value="CaM-Lys-N-MeTrfase"/>
</dbReference>
<organism evidence="13">
    <name type="scientific">Callorhinchus milii</name>
    <name type="common">Ghost shark</name>
    <dbReference type="NCBI Taxonomy" id="7868"/>
    <lineage>
        <taxon>Eukaryota</taxon>
        <taxon>Metazoa</taxon>
        <taxon>Chordata</taxon>
        <taxon>Craniata</taxon>
        <taxon>Vertebrata</taxon>
        <taxon>Chondrichthyes</taxon>
        <taxon>Holocephali</taxon>
        <taxon>Chimaeriformes</taxon>
        <taxon>Callorhinchidae</taxon>
        <taxon>Callorhinchus</taxon>
    </lineage>
</organism>
<dbReference type="Gene3D" id="3.40.50.150">
    <property type="entry name" value="Vaccinia Virus protein VP39"/>
    <property type="match status" value="1"/>
</dbReference>
<evidence type="ECO:0000256" key="9">
    <source>
        <dbReference type="ARBA" id="ARBA00023242"/>
    </source>
</evidence>
<dbReference type="FunFam" id="3.40.50.150:FF:000140">
    <property type="entry name" value="Calmodulin-lysine N-methyltransferase"/>
    <property type="match status" value="1"/>
</dbReference>
<dbReference type="GO" id="GO:0005634">
    <property type="term" value="C:nucleus"/>
    <property type="evidence" value="ECO:0007669"/>
    <property type="project" value="UniProtKB-SubCell"/>
</dbReference>
<evidence type="ECO:0000256" key="2">
    <source>
        <dbReference type="ARBA" id="ARBA00004496"/>
    </source>
</evidence>
<dbReference type="GO" id="GO:0032259">
    <property type="term" value="P:methylation"/>
    <property type="evidence" value="ECO:0007669"/>
    <property type="project" value="UniProtKB-KW"/>
</dbReference>
<keyword evidence="5" id="KW-0963">Cytoplasm</keyword>
<name>V9KVV7_CALMI</name>
<dbReference type="EMBL" id="JW870637">
    <property type="protein sequence ID" value="AFP03155.1"/>
    <property type="molecule type" value="mRNA"/>
</dbReference>
<evidence type="ECO:0000256" key="4">
    <source>
        <dbReference type="ARBA" id="ARBA00020594"/>
    </source>
</evidence>
<dbReference type="GO" id="GO:0018025">
    <property type="term" value="F:calmodulin-lysine N-methyltransferase activity"/>
    <property type="evidence" value="ECO:0007669"/>
    <property type="project" value="UniProtKB-EC"/>
</dbReference>
<comment type="catalytic activity">
    <reaction evidence="10">
        <text>[calmodulin]-L-lysine + S-adenosyl-L-methionine = [calmodulin]-N(6)-methyl-L-lysine + S-adenosyl-L-homocysteine + H(+)</text>
        <dbReference type="Rhea" id="RHEA:21556"/>
        <dbReference type="Rhea" id="RHEA-COMP:11360"/>
        <dbReference type="Rhea" id="RHEA-COMP:11361"/>
        <dbReference type="ChEBI" id="CHEBI:15378"/>
        <dbReference type="ChEBI" id="CHEBI:29969"/>
        <dbReference type="ChEBI" id="CHEBI:57856"/>
        <dbReference type="ChEBI" id="CHEBI:59789"/>
        <dbReference type="ChEBI" id="CHEBI:61929"/>
        <dbReference type="EC" id="2.1.1.60"/>
    </reaction>
</comment>
<comment type="function">
    <text evidence="11">Catalyzes the trimethylation of 'Lys-116' in calmodulin.</text>
</comment>
<dbReference type="PANTHER" id="PTHR13539">
    <property type="entry name" value="CALMODULIN-LYSINE N-METHYLTRANSFERASE"/>
    <property type="match status" value="1"/>
</dbReference>
<evidence type="ECO:0000313" key="13">
    <source>
        <dbReference type="EMBL" id="AFP03155.1"/>
    </source>
</evidence>
<feature type="region of interest" description="Disordered" evidence="12">
    <location>
        <begin position="1"/>
        <end position="25"/>
    </location>
</feature>
<evidence type="ECO:0000256" key="7">
    <source>
        <dbReference type="ARBA" id="ARBA00022679"/>
    </source>
</evidence>